<keyword evidence="8" id="KW-1185">Reference proteome</keyword>
<evidence type="ECO:0000256" key="1">
    <source>
        <dbReference type="ARBA" id="ARBA00001957"/>
    </source>
</evidence>
<accession>A0A4R7VJZ0</accession>
<dbReference type="GO" id="GO:0043041">
    <property type="term" value="P:amino acid activation for nonribosomal peptide biosynthetic process"/>
    <property type="evidence" value="ECO:0007669"/>
    <property type="project" value="TreeGrafter"/>
</dbReference>
<dbReference type="PROSITE" id="PS00012">
    <property type="entry name" value="PHOSPHOPANTETHEINE"/>
    <property type="match status" value="1"/>
</dbReference>
<dbReference type="InterPro" id="IPR001227">
    <property type="entry name" value="Ac_transferase_dom_sf"/>
</dbReference>
<dbReference type="PANTHER" id="PTHR45527">
    <property type="entry name" value="NONRIBOSOMAL PEPTIDE SYNTHETASE"/>
    <property type="match status" value="1"/>
</dbReference>
<dbReference type="Pfam" id="PF00698">
    <property type="entry name" value="Acyl_transf_1"/>
    <property type="match status" value="1"/>
</dbReference>
<dbReference type="Gene3D" id="3.30.559.30">
    <property type="entry name" value="Nonribosomal peptide synthetase, condensation domain"/>
    <property type="match status" value="1"/>
</dbReference>
<evidence type="ECO:0000256" key="4">
    <source>
        <dbReference type="ARBA" id="ARBA00022679"/>
    </source>
</evidence>
<comment type="cofactor">
    <cofactor evidence="1">
        <name>pantetheine 4'-phosphate</name>
        <dbReference type="ChEBI" id="CHEBI:47942"/>
    </cofactor>
</comment>
<evidence type="ECO:0000256" key="5">
    <source>
        <dbReference type="SAM" id="MobiDB-lite"/>
    </source>
</evidence>
<dbReference type="InterPro" id="IPR016035">
    <property type="entry name" value="Acyl_Trfase/lysoPLipase"/>
</dbReference>
<evidence type="ECO:0000313" key="8">
    <source>
        <dbReference type="Proteomes" id="UP000294927"/>
    </source>
</evidence>
<feature type="region of interest" description="Disordered" evidence="5">
    <location>
        <begin position="83"/>
        <end position="102"/>
    </location>
</feature>
<gene>
    <name evidence="7" type="ORF">CLV71_107134</name>
</gene>
<dbReference type="Proteomes" id="UP000294927">
    <property type="component" value="Unassembled WGS sequence"/>
</dbReference>
<dbReference type="SMART" id="SM00827">
    <property type="entry name" value="PKS_AT"/>
    <property type="match status" value="1"/>
</dbReference>
<dbReference type="AlphaFoldDB" id="A0A4R7VJZ0"/>
<dbReference type="SUPFAM" id="SSF47336">
    <property type="entry name" value="ACP-like"/>
    <property type="match status" value="1"/>
</dbReference>
<keyword evidence="4" id="KW-0808">Transferase</keyword>
<dbReference type="Gene3D" id="3.40.366.10">
    <property type="entry name" value="Malonyl-Coenzyme A Acyl Carrier Protein, domain 2"/>
    <property type="match status" value="1"/>
</dbReference>
<evidence type="ECO:0000256" key="3">
    <source>
        <dbReference type="ARBA" id="ARBA00022553"/>
    </source>
</evidence>
<dbReference type="InterPro" id="IPR006162">
    <property type="entry name" value="Ppantetheine_attach_site"/>
</dbReference>
<dbReference type="GO" id="GO:0005829">
    <property type="term" value="C:cytosol"/>
    <property type="evidence" value="ECO:0007669"/>
    <property type="project" value="TreeGrafter"/>
</dbReference>
<feature type="domain" description="Carrier" evidence="6">
    <location>
        <begin position="10"/>
        <end position="85"/>
    </location>
</feature>
<dbReference type="Gene3D" id="1.10.1200.10">
    <property type="entry name" value="ACP-like"/>
    <property type="match status" value="1"/>
</dbReference>
<dbReference type="InterPro" id="IPR016036">
    <property type="entry name" value="Malonyl_transacylase_ACP-bd"/>
</dbReference>
<dbReference type="InterPro" id="IPR001242">
    <property type="entry name" value="Condensation_dom"/>
</dbReference>
<dbReference type="InterPro" id="IPR020806">
    <property type="entry name" value="PKS_PP-bd"/>
</dbReference>
<dbReference type="PROSITE" id="PS50075">
    <property type="entry name" value="CARRIER"/>
    <property type="match status" value="1"/>
</dbReference>
<dbReference type="EMBL" id="SOCP01000007">
    <property type="protein sequence ID" value="TDV49786.1"/>
    <property type="molecule type" value="Genomic_DNA"/>
</dbReference>
<proteinExistence type="predicted"/>
<evidence type="ECO:0000256" key="2">
    <source>
        <dbReference type="ARBA" id="ARBA00022450"/>
    </source>
</evidence>
<comment type="caution">
    <text evidence="7">The sequence shown here is derived from an EMBL/GenBank/DDBJ whole genome shotgun (WGS) entry which is preliminary data.</text>
</comment>
<dbReference type="Pfam" id="PF00550">
    <property type="entry name" value="PP-binding"/>
    <property type="match status" value="1"/>
</dbReference>
<dbReference type="GO" id="GO:0008610">
    <property type="term" value="P:lipid biosynthetic process"/>
    <property type="evidence" value="ECO:0007669"/>
    <property type="project" value="UniProtKB-ARBA"/>
</dbReference>
<dbReference type="GO" id="GO:0031177">
    <property type="term" value="F:phosphopantetheine binding"/>
    <property type="evidence" value="ECO:0007669"/>
    <property type="project" value="InterPro"/>
</dbReference>
<dbReference type="SUPFAM" id="SSF55048">
    <property type="entry name" value="Probable ACP-binding domain of malonyl-CoA ACP transacylase"/>
    <property type="match status" value="1"/>
</dbReference>
<dbReference type="InterPro" id="IPR023213">
    <property type="entry name" value="CAT-like_dom_sf"/>
</dbReference>
<dbReference type="SUPFAM" id="SSF52151">
    <property type="entry name" value="FabD/lysophospholipase-like"/>
    <property type="match status" value="1"/>
</dbReference>
<keyword evidence="2" id="KW-0596">Phosphopantetheine</keyword>
<dbReference type="InterPro" id="IPR014043">
    <property type="entry name" value="Acyl_transferase_dom"/>
</dbReference>
<dbReference type="Gene3D" id="3.30.559.10">
    <property type="entry name" value="Chloramphenicol acetyltransferase-like domain"/>
    <property type="match status" value="1"/>
</dbReference>
<protein>
    <submittedName>
        <fullName evidence="7">Phosphopantetheine binding protein</fullName>
    </submittedName>
</protein>
<dbReference type="CDD" id="cd19540">
    <property type="entry name" value="LCL_NRPS-like"/>
    <property type="match status" value="1"/>
</dbReference>
<dbReference type="RefSeq" id="WP_166664187.1">
    <property type="nucleotide sequence ID" value="NZ_SOCP01000007.1"/>
</dbReference>
<evidence type="ECO:0000259" key="6">
    <source>
        <dbReference type="PROSITE" id="PS50075"/>
    </source>
</evidence>
<dbReference type="InterPro" id="IPR009081">
    <property type="entry name" value="PP-bd_ACP"/>
</dbReference>
<dbReference type="GO" id="GO:0016740">
    <property type="term" value="F:transferase activity"/>
    <property type="evidence" value="ECO:0007669"/>
    <property type="project" value="UniProtKB-KW"/>
</dbReference>
<dbReference type="GO" id="GO:0044550">
    <property type="term" value="P:secondary metabolite biosynthetic process"/>
    <property type="evidence" value="ECO:0007669"/>
    <property type="project" value="TreeGrafter"/>
</dbReference>
<name>A0A4R7VJZ0_9PSEU</name>
<evidence type="ECO:0000313" key="7">
    <source>
        <dbReference type="EMBL" id="TDV49786.1"/>
    </source>
</evidence>
<organism evidence="7 8">
    <name type="scientific">Actinophytocola oryzae</name>
    <dbReference type="NCBI Taxonomy" id="502181"/>
    <lineage>
        <taxon>Bacteria</taxon>
        <taxon>Bacillati</taxon>
        <taxon>Actinomycetota</taxon>
        <taxon>Actinomycetes</taxon>
        <taxon>Pseudonocardiales</taxon>
        <taxon>Pseudonocardiaceae</taxon>
    </lineage>
</organism>
<reference evidence="7 8" key="1">
    <citation type="submission" date="2019-03" db="EMBL/GenBank/DDBJ databases">
        <title>Genomic Encyclopedia of Archaeal and Bacterial Type Strains, Phase II (KMG-II): from individual species to whole genera.</title>
        <authorList>
            <person name="Goeker M."/>
        </authorList>
    </citation>
    <scope>NUCLEOTIDE SEQUENCE [LARGE SCALE GENOMIC DNA]</scope>
    <source>
        <strain evidence="7 8">DSM 45499</strain>
    </source>
</reference>
<dbReference type="SMART" id="SM00823">
    <property type="entry name" value="PKS_PP"/>
    <property type="match status" value="1"/>
</dbReference>
<dbReference type="SUPFAM" id="SSF52777">
    <property type="entry name" value="CoA-dependent acyltransferases"/>
    <property type="match status" value="2"/>
</dbReference>
<dbReference type="Pfam" id="PF00668">
    <property type="entry name" value="Condensation"/>
    <property type="match status" value="1"/>
</dbReference>
<sequence>MTAGTAPGTADTTAHEELLRAVFAEVLGRDDVGVDESFFAMGGHSLLATRLVHRLRAVTGTELAPTAVHEAPTVARLAARLAAGTPDRRPPLTATAPHERPDLVPLAPTQQRLWFLNRLRGGEATYTMPCAYRLTGPLDTGALRAAVDDLVARHESLRTALPDWGEGPRQVVLDPHEAPAPVTVTAVTEGELAGALASATAVPFDVCEQTPLRVHLFRLAEERHVLLLLVHHTACDGWSLAPMLTDLGAAYTARLAGTEPRRSPLPVQYADYALWQREVLGDEEVEHSLLARSLRFWRGELAGMPDRLRLDCFRERPPVLSDRGASVGRTVPPEVCARLATLAVETGTSVFMICHAAIAAALTIAGAGTDIAIGTPVAGRTDPALDELVGFFVTTVVLRTRTDGDPTFRELLARIRCTDLAAFAHAEVPFDRVVRELNPDRSPAWHPLVQVMLAFQNTPQASLELTGLRVAPEPVRAESTRFDLRFELVERPSAGGGTEIAASLTHAVDLVGDADAAALLDRVTTLLAAVAADPDVRLRDLGAPRSPGPAPRAVAVSRARAAFVCSPYGQQWVGMGRTMFRTEPTFRSSVEECSAEFARHAGFSLVDELFLDEPDARTGDVGVMQPVVFAVQVGLARWLSGSGVAPVAVAGHSVGEIAACVIAGILDVPDAARLVHHYSDQQRRVAGPGHGMAVAELPVDELVGRLPPGHGLSVAAINGPRTTVLAGPANELTEVITALRARDELCALVRVDLAAHSPAIDAITDDLVAAIGTLSPRRNPIPMISSVSGAELDWRTVDAAYFARNLRHTVRLADAVAVLLERADVLVEISAHPVLVPALRQCANASGGGADVLATMRNDTDDDRTGPLTTLAALTGAGDVPTI</sequence>
<keyword evidence="3" id="KW-0597">Phosphoprotein</keyword>
<dbReference type="PANTHER" id="PTHR45527:SF1">
    <property type="entry name" value="FATTY ACID SYNTHASE"/>
    <property type="match status" value="1"/>
</dbReference>
<dbReference type="InterPro" id="IPR036736">
    <property type="entry name" value="ACP-like_sf"/>
</dbReference>